<dbReference type="InterPro" id="IPR046335">
    <property type="entry name" value="LacI/GalR-like_sensor"/>
</dbReference>
<reference evidence="5 6" key="1">
    <citation type="submission" date="2015-09" db="EMBL/GenBank/DDBJ databases">
        <authorList>
            <consortium name="Pathogen Informatics"/>
        </authorList>
    </citation>
    <scope>NUCLEOTIDE SEQUENCE [LARGE SCALE GENOMIC DNA]</scope>
    <source>
        <strain evidence="5 6">2789STDY5608850</strain>
    </source>
</reference>
<accession>A0A174EWQ4</accession>
<keyword evidence="1" id="KW-0805">Transcription regulation</keyword>
<dbReference type="SUPFAM" id="SSF53822">
    <property type="entry name" value="Periplasmic binding protein-like I"/>
    <property type="match status" value="1"/>
</dbReference>
<gene>
    <name evidence="5" type="primary">ccpA_4</name>
    <name evidence="5" type="ORF">ERS852407_02773</name>
</gene>
<evidence type="ECO:0000313" key="6">
    <source>
        <dbReference type="Proteomes" id="UP000095651"/>
    </source>
</evidence>
<organism evidence="5 6">
    <name type="scientific">Hungatella hathewayi</name>
    <dbReference type="NCBI Taxonomy" id="154046"/>
    <lineage>
        <taxon>Bacteria</taxon>
        <taxon>Bacillati</taxon>
        <taxon>Bacillota</taxon>
        <taxon>Clostridia</taxon>
        <taxon>Lachnospirales</taxon>
        <taxon>Lachnospiraceae</taxon>
        <taxon>Hungatella</taxon>
    </lineage>
</organism>
<keyword evidence="2" id="KW-0238">DNA-binding</keyword>
<dbReference type="PANTHER" id="PTHR30146:SF109">
    <property type="entry name" value="HTH-TYPE TRANSCRIPTIONAL REGULATOR GALS"/>
    <property type="match status" value="1"/>
</dbReference>
<keyword evidence="3" id="KW-0804">Transcription</keyword>
<evidence type="ECO:0000256" key="1">
    <source>
        <dbReference type="ARBA" id="ARBA00023015"/>
    </source>
</evidence>
<dbReference type="GO" id="GO:0000976">
    <property type="term" value="F:transcription cis-regulatory region binding"/>
    <property type="evidence" value="ECO:0007669"/>
    <property type="project" value="TreeGrafter"/>
</dbReference>
<evidence type="ECO:0000256" key="3">
    <source>
        <dbReference type="ARBA" id="ARBA00023163"/>
    </source>
</evidence>
<dbReference type="PANTHER" id="PTHR30146">
    <property type="entry name" value="LACI-RELATED TRANSCRIPTIONAL REPRESSOR"/>
    <property type="match status" value="1"/>
</dbReference>
<dbReference type="AlphaFoldDB" id="A0A174EWQ4"/>
<dbReference type="Pfam" id="PF13377">
    <property type="entry name" value="Peripla_BP_3"/>
    <property type="match status" value="1"/>
</dbReference>
<dbReference type="InterPro" id="IPR028082">
    <property type="entry name" value="Peripla_BP_I"/>
</dbReference>
<dbReference type="Proteomes" id="UP000095651">
    <property type="component" value="Unassembled WGS sequence"/>
</dbReference>
<evidence type="ECO:0000259" key="4">
    <source>
        <dbReference type="Pfam" id="PF13377"/>
    </source>
</evidence>
<dbReference type="EMBL" id="CYZE01000006">
    <property type="protein sequence ID" value="CUO42403.1"/>
    <property type="molecule type" value="Genomic_DNA"/>
</dbReference>
<dbReference type="GO" id="GO:0003700">
    <property type="term" value="F:DNA-binding transcription factor activity"/>
    <property type="evidence" value="ECO:0007669"/>
    <property type="project" value="TreeGrafter"/>
</dbReference>
<evidence type="ECO:0000313" key="5">
    <source>
        <dbReference type="EMBL" id="CUO42403.1"/>
    </source>
</evidence>
<proteinExistence type="predicted"/>
<protein>
    <submittedName>
        <fullName evidence="5">LacI family transcriptional regulator</fullName>
    </submittedName>
</protein>
<name>A0A174EWQ4_9FIRM</name>
<sequence>MIGLYSQRYAQCFVDLGLPIVFVDCNVEINIGNLVADVIKMDNERSTYELTKYLIREKGCTRLGFYGDVAACAGYQERYQGFLKALTEFNLPFNPEESLVFDTKERYTSESTMRRALQKINYLPEAFVCCNDGRAISLMAELKKMDYRVPEDIKVVGFDDQREASMVTPALTTIKCDREHLGYRTGEELFWRFKNPDRPFEIITLPTQPVIRESSE</sequence>
<dbReference type="Gene3D" id="3.40.50.2300">
    <property type="match status" value="2"/>
</dbReference>
<feature type="domain" description="Transcriptional regulator LacI/GalR-like sensor" evidence="4">
    <location>
        <begin position="56"/>
        <end position="215"/>
    </location>
</feature>
<evidence type="ECO:0000256" key="2">
    <source>
        <dbReference type="ARBA" id="ARBA00023125"/>
    </source>
</evidence>